<organism evidence="1 2">
    <name type="scientific">Flavobacterium pectinovorum</name>
    <dbReference type="NCBI Taxonomy" id="29533"/>
    <lineage>
        <taxon>Bacteria</taxon>
        <taxon>Pseudomonadati</taxon>
        <taxon>Bacteroidota</taxon>
        <taxon>Flavobacteriia</taxon>
        <taxon>Flavobacteriales</taxon>
        <taxon>Flavobacteriaceae</taxon>
        <taxon>Flavobacterium</taxon>
    </lineage>
</organism>
<accession>A0A502EIJ0</accession>
<dbReference type="Proteomes" id="UP000319700">
    <property type="component" value="Unassembled WGS sequence"/>
</dbReference>
<name>A0A502EIJ0_9FLAO</name>
<sequence>MNFIQYIDDTYAVKVKEVILDYEQGYLVKDIETPFFIVSLYIENKRVNGVRFNNYDSLPMLSIINDLGNVDLNVIPENYFATAFTEMFLGVPYSAGAGVEISNFSDFQKKPLRYLKEYKLPQFRLDGRFSQGSGYSYDTRVYSLIKLGTIQSDNKFYTAFYDTYRNGTHVDTLEFQGESPNYIRSGYDLVTSFPVQNNGSIVQFGDYYVKMTTTNPYPYGLSVFIFTDIRTNEFWFYVNYIEVGTSIIKKGEFDISTFVCINGGFKIKNLLFGIELQISNIYG</sequence>
<proteinExistence type="predicted"/>
<keyword evidence="2" id="KW-1185">Reference proteome</keyword>
<dbReference type="AlphaFoldDB" id="A0A502EIJ0"/>
<dbReference type="RefSeq" id="WP_140509950.1">
    <property type="nucleotide sequence ID" value="NZ_RCZH01000013.1"/>
</dbReference>
<evidence type="ECO:0000313" key="2">
    <source>
        <dbReference type="Proteomes" id="UP000319700"/>
    </source>
</evidence>
<protein>
    <submittedName>
        <fullName evidence="1">Uncharacterized protein</fullName>
    </submittedName>
</protein>
<evidence type="ECO:0000313" key="1">
    <source>
        <dbReference type="EMBL" id="TPG37563.1"/>
    </source>
</evidence>
<dbReference type="EMBL" id="RCZH01000013">
    <property type="protein sequence ID" value="TPG37563.1"/>
    <property type="molecule type" value="Genomic_DNA"/>
</dbReference>
<dbReference type="OrthoDB" id="1316302at2"/>
<comment type="caution">
    <text evidence="1">The sequence shown here is derived from an EMBL/GenBank/DDBJ whole genome shotgun (WGS) entry which is preliminary data.</text>
</comment>
<reference evidence="1 2" key="1">
    <citation type="journal article" date="2019" name="Environ. Microbiol.">
        <title>Species interactions and distinct microbial communities in high Arctic permafrost affected cryosols are associated with the CH4 and CO2 gas fluxes.</title>
        <authorList>
            <person name="Altshuler I."/>
            <person name="Hamel J."/>
            <person name="Turney S."/>
            <person name="Magnuson E."/>
            <person name="Levesque R."/>
            <person name="Greer C."/>
            <person name="Whyte L.G."/>
        </authorList>
    </citation>
    <scope>NUCLEOTIDE SEQUENCE [LARGE SCALE GENOMIC DNA]</scope>
    <source>
        <strain evidence="1 2">42</strain>
    </source>
</reference>
<gene>
    <name evidence="1" type="ORF">EAH81_18915</name>
</gene>